<feature type="non-terminal residue" evidence="1">
    <location>
        <position position="1"/>
    </location>
</feature>
<evidence type="ECO:0000313" key="1">
    <source>
        <dbReference type="EMBL" id="NEC93318.1"/>
    </source>
</evidence>
<comment type="caution">
    <text evidence="1">The sequence shown here is derived from an EMBL/GenBank/DDBJ whole genome shotgun (WGS) entry which is preliminary data.</text>
</comment>
<gene>
    <name evidence="1" type="ORF">G3I71_48070</name>
</gene>
<organism evidence="1">
    <name type="scientific">Streptomyces sp. SID12501</name>
    <dbReference type="NCBI Taxonomy" id="2706042"/>
    <lineage>
        <taxon>Bacteria</taxon>
        <taxon>Bacillati</taxon>
        <taxon>Actinomycetota</taxon>
        <taxon>Actinomycetes</taxon>
        <taxon>Kitasatosporales</taxon>
        <taxon>Streptomycetaceae</taxon>
        <taxon>Streptomyces</taxon>
    </lineage>
</organism>
<dbReference type="EMBL" id="JAAGLU010000714">
    <property type="protein sequence ID" value="NEC93318.1"/>
    <property type="molecule type" value="Genomic_DNA"/>
</dbReference>
<reference evidence="1" key="1">
    <citation type="submission" date="2020-01" db="EMBL/GenBank/DDBJ databases">
        <title>Insect and environment-associated Actinomycetes.</title>
        <authorList>
            <person name="Currrie C."/>
            <person name="Chevrette M."/>
            <person name="Carlson C."/>
            <person name="Stubbendieck R."/>
            <person name="Wendt-Pienkowski E."/>
        </authorList>
    </citation>
    <scope>NUCLEOTIDE SEQUENCE</scope>
    <source>
        <strain evidence="1">SID12501</strain>
    </source>
</reference>
<sequence>ARAYAQEDRTADAAEVLQSTLPDLLEHGESQAVAARELLGDLLRDLRESRPAAEQYLLAAELVKEWEDPRPQAEFAQSAADCLSDAGLVEEAVAAYRRSLELHRQAGGAVIPEVRILRSLAWLELRERVDETSVAAARLLMDE</sequence>
<dbReference type="SUPFAM" id="SSF48452">
    <property type="entry name" value="TPR-like"/>
    <property type="match status" value="1"/>
</dbReference>
<protein>
    <submittedName>
        <fullName evidence="1">Tetratricopeptide repeat protein</fullName>
    </submittedName>
</protein>
<dbReference type="InterPro" id="IPR011990">
    <property type="entry name" value="TPR-like_helical_dom_sf"/>
</dbReference>
<name>A0A6B3C987_9ACTN</name>
<accession>A0A6B3C987</accession>
<proteinExistence type="predicted"/>
<dbReference type="Gene3D" id="1.25.40.10">
    <property type="entry name" value="Tetratricopeptide repeat domain"/>
    <property type="match status" value="1"/>
</dbReference>
<dbReference type="AlphaFoldDB" id="A0A6B3C987"/>
<feature type="non-terminal residue" evidence="1">
    <location>
        <position position="143"/>
    </location>
</feature>